<dbReference type="SUPFAM" id="SSF51316">
    <property type="entry name" value="Mss4-like"/>
    <property type="match status" value="1"/>
</dbReference>
<keyword evidence="2" id="KW-1185">Reference proteome</keyword>
<dbReference type="InterPro" id="IPR011057">
    <property type="entry name" value="Mss4-like_sf"/>
</dbReference>
<reference evidence="1 2" key="1">
    <citation type="journal article" date="2022" name="Mar. Drugs">
        <title>Bioassay-Guided Fractionation Leads to the Detection of Cholic Acid Generated by the Rare Thalassomonas sp.</title>
        <authorList>
            <person name="Pheiffer F."/>
            <person name="Schneider Y.K."/>
            <person name="Hansen E.H."/>
            <person name="Andersen J.H."/>
            <person name="Isaksson J."/>
            <person name="Busche T."/>
            <person name="R C."/>
            <person name="Kalinowski J."/>
            <person name="Zyl L.V."/>
            <person name="Trindade M."/>
        </authorList>
    </citation>
    <scope>NUCLEOTIDE SEQUENCE [LARGE SCALE GENOMIC DNA]</scope>
    <source>
        <strain evidence="1 2">A5K-61T</strain>
    </source>
</reference>
<dbReference type="EMBL" id="CP059693">
    <property type="protein sequence ID" value="WDE14163.1"/>
    <property type="molecule type" value="Genomic_DNA"/>
</dbReference>
<protein>
    <submittedName>
        <fullName evidence="1">Aldehyde-activating protein</fullName>
    </submittedName>
</protein>
<accession>A0ABY7VL04</accession>
<dbReference type="Proteomes" id="UP001215231">
    <property type="component" value="Chromosome"/>
</dbReference>
<dbReference type="RefSeq" id="WP_274054690.1">
    <property type="nucleotide sequence ID" value="NZ_CP059693.1"/>
</dbReference>
<proteinExistence type="predicted"/>
<gene>
    <name evidence="1" type="ORF">H3N35_12555</name>
</gene>
<dbReference type="Gene3D" id="2.170.150.70">
    <property type="match status" value="1"/>
</dbReference>
<name>A0ABY7VL04_9GAMM</name>
<evidence type="ECO:0000313" key="2">
    <source>
        <dbReference type="Proteomes" id="UP001215231"/>
    </source>
</evidence>
<sequence length="136" mass="15233">MDYSSTCSCAKVEIKISLPKNIEEYEPRACDCDFCTARGLSYLSDPSGQLKIYHPGELEQLKQGSQQASFWQCASCNDLVAVTCEIDSQTKGAINAAMFEKQQCLKPAVSVSPKTLPPEEKLNRWNKVWLKVEFCD</sequence>
<organism evidence="1 2">
    <name type="scientific">Thalassomonas haliotis</name>
    <dbReference type="NCBI Taxonomy" id="485448"/>
    <lineage>
        <taxon>Bacteria</taxon>
        <taxon>Pseudomonadati</taxon>
        <taxon>Pseudomonadota</taxon>
        <taxon>Gammaproteobacteria</taxon>
        <taxon>Alteromonadales</taxon>
        <taxon>Colwelliaceae</taxon>
        <taxon>Thalassomonas</taxon>
    </lineage>
</organism>
<evidence type="ECO:0000313" key="1">
    <source>
        <dbReference type="EMBL" id="WDE14163.1"/>
    </source>
</evidence>